<dbReference type="RefSeq" id="WP_116419125.1">
    <property type="nucleotide sequence ID" value="NZ_NBXC01000024.1"/>
</dbReference>
<accession>A0A3E0W9U0</accession>
<feature type="transmembrane region" description="Helical" evidence="1">
    <location>
        <begin position="27"/>
        <end position="47"/>
    </location>
</feature>
<sequence>MDEQGRSPRYQLGISPDPLPVSDRTAVLAWCALALLVAAYATVMTVHLALPGFSLPFVSLLCIPWALVVDRLRLRARSRPHPPMALKVLSILLVAAAVVWFFVLQFDEGLRTTRPLALAGCAALSFAIAMGAVVFAYRARFFFWWRVAGRSDHRRDR</sequence>
<gene>
    <name evidence="2" type="ORF">B7R25_11555</name>
</gene>
<keyword evidence="1" id="KW-0812">Transmembrane</keyword>
<keyword evidence="1" id="KW-0472">Membrane</keyword>
<reference evidence="2 3" key="1">
    <citation type="submission" date="2017-04" db="EMBL/GenBank/DDBJ databases">
        <title>Comparative genome analysis of Subtercola boreus.</title>
        <authorList>
            <person name="Cho Y.-J."/>
            <person name="Cho A."/>
            <person name="Kim O.-S."/>
            <person name="Lee J.-I."/>
        </authorList>
    </citation>
    <scope>NUCLEOTIDE SEQUENCE [LARGE SCALE GENOMIC DNA]</scope>
    <source>
        <strain evidence="2 3">P28004</strain>
    </source>
</reference>
<feature type="transmembrane region" description="Helical" evidence="1">
    <location>
        <begin position="116"/>
        <end position="137"/>
    </location>
</feature>
<dbReference type="Proteomes" id="UP000257080">
    <property type="component" value="Unassembled WGS sequence"/>
</dbReference>
<comment type="caution">
    <text evidence="2">The sequence shown here is derived from an EMBL/GenBank/DDBJ whole genome shotgun (WGS) entry which is preliminary data.</text>
</comment>
<organism evidence="2 3">
    <name type="scientific">Subtercola boreus</name>
    <dbReference type="NCBI Taxonomy" id="120213"/>
    <lineage>
        <taxon>Bacteria</taxon>
        <taxon>Bacillati</taxon>
        <taxon>Actinomycetota</taxon>
        <taxon>Actinomycetes</taxon>
        <taxon>Micrococcales</taxon>
        <taxon>Microbacteriaceae</taxon>
        <taxon>Subtercola</taxon>
    </lineage>
</organism>
<keyword evidence="1" id="KW-1133">Transmembrane helix</keyword>
<protein>
    <submittedName>
        <fullName evidence="2">Uncharacterized protein</fullName>
    </submittedName>
</protein>
<dbReference type="AlphaFoldDB" id="A0A3E0W9U0"/>
<evidence type="ECO:0000313" key="3">
    <source>
        <dbReference type="Proteomes" id="UP000257080"/>
    </source>
</evidence>
<evidence type="ECO:0000313" key="2">
    <source>
        <dbReference type="EMBL" id="RFA25895.1"/>
    </source>
</evidence>
<name>A0A3E0W9U0_9MICO</name>
<feature type="transmembrane region" description="Helical" evidence="1">
    <location>
        <begin position="53"/>
        <end position="72"/>
    </location>
</feature>
<dbReference type="EMBL" id="NBXE01000029">
    <property type="protein sequence ID" value="RFA25895.1"/>
    <property type="molecule type" value="Genomic_DNA"/>
</dbReference>
<evidence type="ECO:0000256" key="1">
    <source>
        <dbReference type="SAM" id="Phobius"/>
    </source>
</evidence>
<proteinExistence type="predicted"/>
<feature type="transmembrane region" description="Helical" evidence="1">
    <location>
        <begin position="84"/>
        <end position="104"/>
    </location>
</feature>